<dbReference type="GO" id="GO:1990077">
    <property type="term" value="C:primosome complex"/>
    <property type="evidence" value="ECO:0007669"/>
    <property type="project" value="UniProtKB-KW"/>
</dbReference>
<keyword evidence="7" id="KW-0479">Metal-binding</keyword>
<dbReference type="Gene3D" id="3.40.1360.10">
    <property type="match status" value="1"/>
</dbReference>
<dbReference type="GO" id="GO:0008270">
    <property type="term" value="F:zinc ion binding"/>
    <property type="evidence" value="ECO:0007669"/>
    <property type="project" value="UniProtKB-KW"/>
</dbReference>
<dbReference type="InterPro" id="IPR006171">
    <property type="entry name" value="TOPRIM_dom"/>
</dbReference>
<dbReference type="Pfam" id="PF13662">
    <property type="entry name" value="Toprim_4"/>
    <property type="match status" value="1"/>
</dbReference>
<keyword evidence="12" id="KW-0804">Transcription</keyword>
<keyword evidence="4" id="KW-0808">Transferase</keyword>
<evidence type="ECO:0000256" key="9">
    <source>
        <dbReference type="ARBA" id="ARBA00022833"/>
    </source>
</evidence>
<dbReference type="SUPFAM" id="SSF57783">
    <property type="entry name" value="Zinc beta-ribbon"/>
    <property type="match status" value="1"/>
</dbReference>
<evidence type="ECO:0000256" key="12">
    <source>
        <dbReference type="ARBA" id="ARBA00023163"/>
    </source>
</evidence>
<dbReference type="EMBL" id="CP022347">
    <property type="protein sequence ID" value="ASQ30246.1"/>
    <property type="molecule type" value="Genomic_DNA"/>
</dbReference>
<dbReference type="CDD" id="cd03364">
    <property type="entry name" value="TOPRIM_DnaG_primases"/>
    <property type="match status" value="1"/>
</dbReference>
<dbReference type="InterPro" id="IPR013264">
    <property type="entry name" value="DNAG_N"/>
</dbReference>
<dbReference type="Pfam" id="PF01807">
    <property type="entry name" value="Zn_ribbon_DnaG"/>
    <property type="match status" value="1"/>
</dbReference>
<keyword evidence="8" id="KW-0863">Zinc-finger</keyword>
<dbReference type="FunFam" id="3.90.580.10:FF:000001">
    <property type="entry name" value="DNA primase"/>
    <property type="match status" value="1"/>
</dbReference>
<dbReference type="GO" id="GO:0003677">
    <property type="term" value="F:DNA binding"/>
    <property type="evidence" value="ECO:0007669"/>
    <property type="project" value="UniProtKB-KW"/>
</dbReference>
<keyword evidence="9" id="KW-0862">Zinc</keyword>
<dbReference type="PROSITE" id="PS50880">
    <property type="entry name" value="TOPRIM"/>
    <property type="match status" value="1"/>
</dbReference>
<accession>A0A222MXH8</accession>
<keyword evidence="10" id="KW-0460">Magnesium</keyword>
<dbReference type="NCBIfam" id="TIGR01391">
    <property type="entry name" value="dnaG"/>
    <property type="match status" value="1"/>
</dbReference>
<keyword evidence="2" id="KW-0240">DNA-directed RNA polymerase</keyword>
<dbReference type="InterPro" id="IPR036977">
    <property type="entry name" value="DNA_primase_Znf_CHC2"/>
</dbReference>
<dbReference type="KEGG" id="cavi:CAV_0579"/>
<keyword evidence="11" id="KW-0238">DNA-binding</keyword>
<evidence type="ECO:0000256" key="8">
    <source>
        <dbReference type="ARBA" id="ARBA00022771"/>
    </source>
</evidence>
<dbReference type="SMART" id="SM00400">
    <property type="entry name" value="ZnF_CHCC"/>
    <property type="match status" value="1"/>
</dbReference>
<dbReference type="Gene3D" id="3.90.580.10">
    <property type="entry name" value="Zinc finger, CHC2-type domain"/>
    <property type="match status" value="1"/>
</dbReference>
<evidence type="ECO:0000256" key="11">
    <source>
        <dbReference type="ARBA" id="ARBA00023125"/>
    </source>
</evidence>
<dbReference type="InterPro" id="IPR002694">
    <property type="entry name" value="Znf_CHC2"/>
</dbReference>
<comment type="cofactor">
    <cofactor evidence="1">
        <name>Zn(2+)</name>
        <dbReference type="ChEBI" id="CHEBI:29105"/>
    </cofactor>
</comment>
<dbReference type="PANTHER" id="PTHR30313">
    <property type="entry name" value="DNA PRIMASE"/>
    <property type="match status" value="1"/>
</dbReference>
<dbReference type="Pfam" id="PF08275">
    <property type="entry name" value="DNAG_N"/>
    <property type="match status" value="1"/>
</dbReference>
<dbReference type="OrthoDB" id="9803773at2"/>
<dbReference type="GO" id="GO:0005737">
    <property type="term" value="C:cytoplasm"/>
    <property type="evidence" value="ECO:0007669"/>
    <property type="project" value="TreeGrafter"/>
</dbReference>
<dbReference type="PANTHER" id="PTHR30313:SF2">
    <property type="entry name" value="DNA PRIMASE"/>
    <property type="match status" value="1"/>
</dbReference>
<dbReference type="GO" id="GO:0006269">
    <property type="term" value="P:DNA replication, synthesis of primer"/>
    <property type="evidence" value="ECO:0007669"/>
    <property type="project" value="UniProtKB-KW"/>
</dbReference>
<evidence type="ECO:0000259" key="13">
    <source>
        <dbReference type="PROSITE" id="PS50880"/>
    </source>
</evidence>
<keyword evidence="6" id="KW-0235">DNA replication</keyword>
<dbReference type="InterPro" id="IPR034151">
    <property type="entry name" value="TOPRIM_DnaG_bac"/>
</dbReference>
<dbReference type="GO" id="GO:0003899">
    <property type="term" value="F:DNA-directed RNA polymerase activity"/>
    <property type="evidence" value="ECO:0007669"/>
    <property type="project" value="InterPro"/>
</dbReference>
<evidence type="ECO:0000256" key="3">
    <source>
        <dbReference type="ARBA" id="ARBA00022515"/>
    </source>
</evidence>
<evidence type="ECO:0000313" key="15">
    <source>
        <dbReference type="Proteomes" id="UP000201169"/>
    </source>
</evidence>
<evidence type="ECO:0000256" key="6">
    <source>
        <dbReference type="ARBA" id="ARBA00022705"/>
    </source>
</evidence>
<evidence type="ECO:0000256" key="1">
    <source>
        <dbReference type="ARBA" id="ARBA00001947"/>
    </source>
</evidence>
<protein>
    <submittedName>
        <fullName evidence="14">DNA primase</fullName>
    </submittedName>
</protein>
<keyword evidence="5" id="KW-0548">Nucleotidyltransferase</keyword>
<dbReference type="InterPro" id="IPR016136">
    <property type="entry name" value="DNA_helicase_N/primase_C"/>
</dbReference>
<feature type="domain" description="Toprim" evidence="13">
    <location>
        <begin position="248"/>
        <end position="332"/>
    </location>
</feature>
<keyword evidence="15" id="KW-1185">Reference proteome</keyword>
<evidence type="ECO:0000256" key="2">
    <source>
        <dbReference type="ARBA" id="ARBA00022478"/>
    </source>
</evidence>
<evidence type="ECO:0000256" key="10">
    <source>
        <dbReference type="ARBA" id="ARBA00022842"/>
    </source>
</evidence>
<gene>
    <name evidence="14" type="ORF">CAV_0579</name>
</gene>
<dbReference type="GO" id="GO:0000428">
    <property type="term" value="C:DNA-directed RNA polymerase complex"/>
    <property type="evidence" value="ECO:0007669"/>
    <property type="project" value="UniProtKB-KW"/>
</dbReference>
<dbReference type="InterPro" id="IPR050219">
    <property type="entry name" value="DnaG_primase"/>
</dbReference>
<keyword evidence="3" id="KW-0639">Primosome</keyword>
<dbReference type="InterPro" id="IPR037068">
    <property type="entry name" value="DNA_primase_core_N_sf"/>
</dbReference>
<reference evidence="14 15" key="1">
    <citation type="submission" date="2017-07" db="EMBL/GenBank/DDBJ databases">
        <title>Analysis of two Campylobacter avium genomes and identification of a novel hippuricase gene.</title>
        <authorList>
            <person name="Miller W.G."/>
            <person name="Chapman M.H."/>
            <person name="Yee E."/>
            <person name="Revez J."/>
            <person name="Bono J.L."/>
            <person name="Rossi M."/>
        </authorList>
    </citation>
    <scope>NUCLEOTIDE SEQUENCE [LARGE SCALE GENOMIC DNA]</scope>
    <source>
        <strain evidence="14 15">LMG 24591</strain>
    </source>
</reference>
<dbReference type="RefSeq" id="WP_094325017.1">
    <property type="nucleotide sequence ID" value="NZ_CP022347.1"/>
</dbReference>
<proteinExistence type="predicted"/>
<evidence type="ECO:0000313" key="14">
    <source>
        <dbReference type="EMBL" id="ASQ30246.1"/>
    </source>
</evidence>
<dbReference type="Proteomes" id="UP000201169">
    <property type="component" value="Chromosome"/>
</dbReference>
<evidence type="ECO:0000256" key="7">
    <source>
        <dbReference type="ARBA" id="ARBA00022723"/>
    </source>
</evidence>
<sequence>MISNIDEIKAKADILSVVEHFLPLQKANGLFKCCCPFHEEKTPSFTLNTRHNYFYCFGCNEKGDVFSFVQKYKHLDFTEAVKEVARICNIELKEAGQALKRADYTELLENINSFLKSSLKEDEKALDELYKRGLEAEDINKFDIGFFKDLPALMKLLSKEDLKRACELGFISFNAKNNSYYSMFINRFTFALRDNAYKIIGFSSRKTSFLKCLNEEAKYYNSKESFLFKKSEFLYNLVNARQSILKEKEVIILEGFFDVFCARKYALSNCVATCGTALSLAHLSQLKKLSDDLTYILFFDKDNAGENANLKALKLFFKEGIFKLKVRVLKTRCKDLGDLLLKKEVNAENLKEYFHDYTGLEYYIKLNLLRANKDSHKENELFKEIKELVNSQNFFLRSELVKEAARHFKCEERLFNLNESLNKAKPVLSLEKSILKAVASDEKSLFLAKNYLHKSDFKECGADFDAFVNENVLSESLKMILLDENILKPDEKLFKECLKGLKKLSLEADLKKAKLSANLNLIVELKERMKGLA</sequence>
<evidence type="ECO:0000256" key="4">
    <source>
        <dbReference type="ARBA" id="ARBA00022679"/>
    </source>
</evidence>
<dbReference type="Gene3D" id="1.10.860.10">
    <property type="entry name" value="DNAb Helicase, Chain A"/>
    <property type="match status" value="1"/>
</dbReference>
<dbReference type="InterPro" id="IPR006295">
    <property type="entry name" value="DNA_primase_DnaG"/>
</dbReference>
<organism evidence="14 15">
    <name type="scientific">Campylobacter avium LMG 24591</name>
    <dbReference type="NCBI Taxonomy" id="522484"/>
    <lineage>
        <taxon>Bacteria</taxon>
        <taxon>Pseudomonadati</taxon>
        <taxon>Campylobacterota</taxon>
        <taxon>Epsilonproteobacteria</taxon>
        <taxon>Campylobacterales</taxon>
        <taxon>Campylobacteraceae</taxon>
        <taxon>Campylobacter</taxon>
    </lineage>
</organism>
<dbReference type="AlphaFoldDB" id="A0A222MXH8"/>
<dbReference type="Gene3D" id="3.90.980.10">
    <property type="entry name" value="DNA primase, catalytic core, N-terminal domain"/>
    <property type="match status" value="1"/>
</dbReference>
<evidence type="ECO:0000256" key="5">
    <source>
        <dbReference type="ARBA" id="ARBA00022695"/>
    </source>
</evidence>
<name>A0A222MXH8_9BACT</name>
<dbReference type="SMART" id="SM00493">
    <property type="entry name" value="TOPRIM"/>
    <property type="match status" value="1"/>
</dbReference>
<dbReference type="SUPFAM" id="SSF56731">
    <property type="entry name" value="DNA primase core"/>
    <property type="match status" value="1"/>
</dbReference>